<keyword evidence="1 8" id="KW-0808">Transferase</keyword>
<dbReference type="Pfam" id="PF00722">
    <property type="entry name" value="Glyco_hydro_16"/>
    <property type="match status" value="1"/>
</dbReference>
<keyword evidence="12" id="KW-1185">Reference proteome</keyword>
<evidence type="ECO:0000256" key="2">
    <source>
        <dbReference type="ARBA" id="ARBA00022801"/>
    </source>
</evidence>
<name>A0AA38SU13_9ASTR</name>
<evidence type="ECO:0000256" key="5">
    <source>
        <dbReference type="ARBA" id="ARBA00023295"/>
    </source>
</evidence>
<dbReference type="GO" id="GO:0010411">
    <property type="term" value="P:xyloglucan metabolic process"/>
    <property type="evidence" value="ECO:0007669"/>
    <property type="project" value="InterPro"/>
</dbReference>
<evidence type="ECO:0000256" key="4">
    <source>
        <dbReference type="ARBA" id="ARBA00023180"/>
    </source>
</evidence>
<dbReference type="EC" id="2.4.1.207" evidence="8"/>
<comment type="subcellular location">
    <subcellularLocation>
        <location evidence="8">Secreted</location>
        <location evidence="8">Cell wall</location>
    </subcellularLocation>
    <subcellularLocation>
        <location evidence="8">Secreted</location>
        <location evidence="8">Extracellular space</location>
        <location evidence="8">Apoplast</location>
    </subcellularLocation>
</comment>
<keyword evidence="9" id="KW-1133">Transmembrane helix</keyword>
<feature type="transmembrane region" description="Helical" evidence="9">
    <location>
        <begin position="6"/>
        <end position="27"/>
    </location>
</feature>
<dbReference type="AlphaFoldDB" id="A0AA38SU13"/>
<evidence type="ECO:0000313" key="12">
    <source>
        <dbReference type="Proteomes" id="UP001172457"/>
    </source>
</evidence>
<dbReference type="InterPro" id="IPR000757">
    <property type="entry name" value="Beta-glucanase-like"/>
</dbReference>
<evidence type="ECO:0000256" key="7">
    <source>
        <dbReference type="PIRSR" id="PIRSR005604-2"/>
    </source>
</evidence>
<dbReference type="PROSITE" id="PS01034">
    <property type="entry name" value="GH16_1"/>
    <property type="match status" value="1"/>
</dbReference>
<feature type="domain" description="GH16" evidence="10">
    <location>
        <begin position="25"/>
        <end position="219"/>
    </location>
</feature>
<keyword evidence="2 8" id="KW-0378">Hydrolase</keyword>
<dbReference type="Pfam" id="PF06955">
    <property type="entry name" value="XET_C"/>
    <property type="match status" value="1"/>
</dbReference>
<feature type="active site" description="Proton donor" evidence="6">
    <location>
        <position position="109"/>
    </location>
</feature>
<evidence type="ECO:0000313" key="11">
    <source>
        <dbReference type="EMBL" id="KAJ9548623.1"/>
    </source>
</evidence>
<dbReference type="GO" id="GO:0042546">
    <property type="term" value="P:cell wall biogenesis"/>
    <property type="evidence" value="ECO:0007669"/>
    <property type="project" value="InterPro"/>
</dbReference>
<dbReference type="PANTHER" id="PTHR31062">
    <property type="entry name" value="XYLOGLUCAN ENDOTRANSGLUCOSYLASE/HYDROLASE PROTEIN 8-RELATED"/>
    <property type="match status" value="1"/>
</dbReference>
<keyword evidence="3" id="KW-1015">Disulfide bond</keyword>
<evidence type="ECO:0000256" key="9">
    <source>
        <dbReference type="SAM" id="Phobius"/>
    </source>
</evidence>
<feature type="glycosylation site" description="N-linked (GlcNAc...) asparagine" evidence="7">
    <location>
        <position position="113"/>
    </location>
</feature>
<dbReference type="Proteomes" id="UP001172457">
    <property type="component" value="Chromosome 5"/>
</dbReference>
<dbReference type="InterPro" id="IPR010713">
    <property type="entry name" value="XET_C"/>
</dbReference>
<evidence type="ECO:0000256" key="8">
    <source>
        <dbReference type="RuleBase" id="RU361120"/>
    </source>
</evidence>
<dbReference type="EMBL" id="JARYMX010000005">
    <property type="protein sequence ID" value="KAJ9548623.1"/>
    <property type="molecule type" value="Genomic_DNA"/>
</dbReference>
<keyword evidence="4" id="KW-0325">Glycoprotein</keyword>
<evidence type="ECO:0000259" key="10">
    <source>
        <dbReference type="PROSITE" id="PS51762"/>
    </source>
</evidence>
<comment type="function">
    <text evidence="8">Catalyzes xyloglucan endohydrolysis (XEH) and/or endotransglycosylation (XET). Cleaves and religates xyloglucan polymers, an essential constituent of the primary cell wall, and thereby participates in cell wall construction of growing tissues.</text>
</comment>
<sequence>MSTSSSVTLIMHYLIPLILLCFIKLVYATNFYRDFHILWGNDRGTILNNGKVLMLSLDEHSGSGFQAHKEYIFSRIDVQIKLISGNSAGTVTAFYLGSEGDKRDEIDIEFLGNLTGDPYTLHTNMYTKGKGSREQQFHLWFDPTSSFHTYTIIWNPFMIVIYVDGRPIRVFRNFESIGVPYMKEVPMKAYATLWNGDQWATRGGMIKTNWTDAPFRAWFRNFKSKGCVWWNGETDCSLGRSKTLKHDWYKQKELDLSSQKMLKWVQRNYMIYNYCNDFNRFPNGLPLECYR</sequence>
<evidence type="ECO:0000256" key="3">
    <source>
        <dbReference type="ARBA" id="ARBA00023157"/>
    </source>
</evidence>
<dbReference type="InterPro" id="IPR013320">
    <property type="entry name" value="ConA-like_dom_sf"/>
</dbReference>
<dbReference type="CDD" id="cd02176">
    <property type="entry name" value="GH16_XET"/>
    <property type="match status" value="1"/>
</dbReference>
<dbReference type="InterPro" id="IPR008263">
    <property type="entry name" value="GH16_AS"/>
</dbReference>
<comment type="caution">
    <text evidence="11">The sequence shown here is derived from an EMBL/GenBank/DDBJ whole genome shotgun (WGS) entry which is preliminary data.</text>
</comment>
<dbReference type="GO" id="GO:0071555">
    <property type="term" value="P:cell wall organization"/>
    <property type="evidence" value="ECO:0007669"/>
    <property type="project" value="UniProtKB-KW"/>
</dbReference>
<comment type="similarity">
    <text evidence="8">Belongs to the glycosyl hydrolase 16 family.</text>
</comment>
<keyword evidence="8" id="KW-0052">Apoplast</keyword>
<comment type="PTM">
    <text evidence="8">Contains at least one intrachain disulfide bond essential for its enzymatic activity.</text>
</comment>
<keyword evidence="8" id="KW-0134">Cell wall</keyword>
<dbReference type="Gene3D" id="2.60.120.200">
    <property type="match status" value="1"/>
</dbReference>
<dbReference type="GO" id="GO:0016762">
    <property type="term" value="F:xyloglucan:xyloglucosyl transferase activity"/>
    <property type="evidence" value="ECO:0007669"/>
    <property type="project" value="UniProtKB-EC"/>
</dbReference>
<dbReference type="SUPFAM" id="SSF49899">
    <property type="entry name" value="Concanavalin A-like lectins/glucanases"/>
    <property type="match status" value="1"/>
</dbReference>
<organism evidence="11 12">
    <name type="scientific">Centaurea solstitialis</name>
    <name type="common">yellow star-thistle</name>
    <dbReference type="NCBI Taxonomy" id="347529"/>
    <lineage>
        <taxon>Eukaryota</taxon>
        <taxon>Viridiplantae</taxon>
        <taxon>Streptophyta</taxon>
        <taxon>Embryophyta</taxon>
        <taxon>Tracheophyta</taxon>
        <taxon>Spermatophyta</taxon>
        <taxon>Magnoliopsida</taxon>
        <taxon>eudicotyledons</taxon>
        <taxon>Gunneridae</taxon>
        <taxon>Pentapetalae</taxon>
        <taxon>asterids</taxon>
        <taxon>campanulids</taxon>
        <taxon>Asterales</taxon>
        <taxon>Asteraceae</taxon>
        <taxon>Carduoideae</taxon>
        <taxon>Cardueae</taxon>
        <taxon>Centaureinae</taxon>
        <taxon>Centaurea</taxon>
    </lineage>
</organism>
<keyword evidence="8" id="KW-0961">Cell wall biogenesis/degradation</keyword>
<evidence type="ECO:0000256" key="6">
    <source>
        <dbReference type="PIRSR" id="PIRSR005604-1"/>
    </source>
</evidence>
<evidence type="ECO:0000256" key="1">
    <source>
        <dbReference type="ARBA" id="ARBA00022679"/>
    </source>
</evidence>
<dbReference type="GO" id="GO:0048046">
    <property type="term" value="C:apoplast"/>
    <property type="evidence" value="ECO:0007669"/>
    <property type="project" value="UniProtKB-SubCell"/>
</dbReference>
<gene>
    <name evidence="11" type="ORF">OSB04_021166</name>
</gene>
<keyword evidence="9" id="KW-0472">Membrane</keyword>
<protein>
    <recommendedName>
        <fullName evidence="8">Xyloglucan endotransglucosylase/hydrolase</fullName>
        <ecNumber evidence="8">2.4.1.207</ecNumber>
    </recommendedName>
</protein>
<feature type="active site" description="Nucleophile" evidence="6">
    <location>
        <position position="105"/>
    </location>
</feature>
<dbReference type="FunFam" id="2.60.120.200:FF:000025">
    <property type="entry name" value="Xyloglucan endotransglucosylase/hydrolase"/>
    <property type="match status" value="1"/>
</dbReference>
<keyword evidence="5 8" id="KW-0326">Glycosidase</keyword>
<reference evidence="11" key="1">
    <citation type="submission" date="2023-03" db="EMBL/GenBank/DDBJ databases">
        <title>Chromosome-scale reference genome and RAD-based genetic map of yellow starthistle (Centaurea solstitialis) reveal putative structural variation and QTLs associated with invader traits.</title>
        <authorList>
            <person name="Reatini B."/>
            <person name="Cang F.A."/>
            <person name="Jiang Q."/>
            <person name="Mckibben M.T.W."/>
            <person name="Barker M.S."/>
            <person name="Rieseberg L.H."/>
            <person name="Dlugosch K.M."/>
        </authorList>
    </citation>
    <scope>NUCLEOTIDE SEQUENCE</scope>
    <source>
        <strain evidence="11">CAN-66</strain>
        <tissue evidence="11">Leaf</tissue>
    </source>
</reference>
<keyword evidence="9" id="KW-0812">Transmembrane</keyword>
<keyword evidence="8" id="KW-0964">Secreted</keyword>
<dbReference type="PROSITE" id="PS51762">
    <property type="entry name" value="GH16_2"/>
    <property type="match status" value="1"/>
</dbReference>
<proteinExistence type="inferred from homology"/>
<dbReference type="InterPro" id="IPR016455">
    <property type="entry name" value="XTH"/>
</dbReference>
<accession>A0AA38SU13</accession>
<dbReference type="InterPro" id="IPR044791">
    <property type="entry name" value="Beta-glucanase/XTH"/>
</dbReference>
<dbReference type="GO" id="GO:0004553">
    <property type="term" value="F:hydrolase activity, hydrolyzing O-glycosyl compounds"/>
    <property type="evidence" value="ECO:0007669"/>
    <property type="project" value="InterPro"/>
</dbReference>
<dbReference type="PIRSF" id="PIRSF005604">
    <property type="entry name" value="XET"/>
    <property type="match status" value="1"/>
</dbReference>